<organism evidence="1 2">
    <name type="scientific">Cichorium intybus</name>
    <name type="common">Chicory</name>
    <dbReference type="NCBI Taxonomy" id="13427"/>
    <lineage>
        <taxon>Eukaryota</taxon>
        <taxon>Viridiplantae</taxon>
        <taxon>Streptophyta</taxon>
        <taxon>Embryophyta</taxon>
        <taxon>Tracheophyta</taxon>
        <taxon>Spermatophyta</taxon>
        <taxon>Magnoliopsida</taxon>
        <taxon>eudicotyledons</taxon>
        <taxon>Gunneridae</taxon>
        <taxon>Pentapetalae</taxon>
        <taxon>asterids</taxon>
        <taxon>campanulids</taxon>
        <taxon>Asterales</taxon>
        <taxon>Asteraceae</taxon>
        <taxon>Cichorioideae</taxon>
        <taxon>Cichorieae</taxon>
        <taxon>Cichoriinae</taxon>
        <taxon>Cichorium</taxon>
    </lineage>
</organism>
<sequence length="474" mass="52177">MENNYSYSSYPDSNTSTPRSREVDCETASYDEQLANNTPNPNNNASNYKVKLMCSYGGKILPRPHDNQLTYIGGDTKILTVDRNVRYATILHKLGSLSDSSDICFKYQLPGEDLDALISVTNDEDLEHMMTEYDRIFRSSVKPVRLRLFLFHLSPSTYGSGGESKTEQQWFVDALNAVQISSAQASSPASENPDFLFGFDKGNAPVQAPSKVQDVTAVVVPQTNVSEGARPESECGSEDSNSNRLVLSDPVLSPTVEIQRQIQESQRIQIASSHEQAMNIDPRAYYGDYYGQKLQPAQATGQPRYWQEQRHMTTGGYTMSVAGTDSQVYLIPSSTGVYPSQAPAPVSVPPAAQTMRPATVQVSQGQAYYGMQRMVNQPEYYREQPVYSTMTHPPVQQQKVGPYQEAIGMVRPQAEMGYGQVGIDATGRQVYYTTSQGGITTSYQPVVAAADMRQGPGLAVTQEGKMVVNPNKAP</sequence>
<reference evidence="1 2" key="2">
    <citation type="journal article" date="2022" name="Mol. Ecol. Resour.">
        <title>The genomes of chicory, endive, great burdock and yacon provide insights into Asteraceae paleo-polyploidization history and plant inulin production.</title>
        <authorList>
            <person name="Fan W."/>
            <person name="Wang S."/>
            <person name="Wang H."/>
            <person name="Wang A."/>
            <person name="Jiang F."/>
            <person name="Liu H."/>
            <person name="Zhao H."/>
            <person name="Xu D."/>
            <person name="Zhang Y."/>
        </authorList>
    </citation>
    <scope>NUCLEOTIDE SEQUENCE [LARGE SCALE GENOMIC DNA]</scope>
    <source>
        <strain evidence="2">cv. Punajuju</strain>
        <tissue evidence="1">Leaves</tissue>
    </source>
</reference>
<reference evidence="2" key="1">
    <citation type="journal article" date="2022" name="Mol. Ecol. Resour.">
        <title>The genomes of chicory, endive, great burdock and yacon provide insights into Asteraceae palaeo-polyploidization history and plant inulin production.</title>
        <authorList>
            <person name="Fan W."/>
            <person name="Wang S."/>
            <person name="Wang H."/>
            <person name="Wang A."/>
            <person name="Jiang F."/>
            <person name="Liu H."/>
            <person name="Zhao H."/>
            <person name="Xu D."/>
            <person name="Zhang Y."/>
        </authorList>
    </citation>
    <scope>NUCLEOTIDE SEQUENCE [LARGE SCALE GENOMIC DNA]</scope>
    <source>
        <strain evidence="2">cv. Punajuju</strain>
    </source>
</reference>
<gene>
    <name evidence="1" type="ORF">L2E82_47089</name>
</gene>
<evidence type="ECO:0000313" key="2">
    <source>
        <dbReference type="Proteomes" id="UP001055811"/>
    </source>
</evidence>
<accession>A0ACB8YYP6</accession>
<dbReference type="EMBL" id="CM042017">
    <property type="protein sequence ID" value="KAI3689140.1"/>
    <property type="molecule type" value="Genomic_DNA"/>
</dbReference>
<proteinExistence type="predicted"/>
<comment type="caution">
    <text evidence="1">The sequence shown here is derived from an EMBL/GenBank/DDBJ whole genome shotgun (WGS) entry which is preliminary data.</text>
</comment>
<protein>
    <submittedName>
        <fullName evidence="1">Uncharacterized protein</fullName>
    </submittedName>
</protein>
<evidence type="ECO:0000313" key="1">
    <source>
        <dbReference type="EMBL" id="KAI3689140.1"/>
    </source>
</evidence>
<keyword evidence="2" id="KW-1185">Reference proteome</keyword>
<dbReference type="Proteomes" id="UP001055811">
    <property type="component" value="Linkage Group LG09"/>
</dbReference>
<name>A0ACB8YYP6_CICIN</name>